<evidence type="ECO:0000313" key="2">
    <source>
        <dbReference type="Proteomes" id="UP000276133"/>
    </source>
</evidence>
<dbReference type="Proteomes" id="UP000276133">
    <property type="component" value="Unassembled WGS sequence"/>
</dbReference>
<accession>A0A3M7T139</accession>
<proteinExistence type="predicted"/>
<organism evidence="1 2">
    <name type="scientific">Brachionus plicatilis</name>
    <name type="common">Marine rotifer</name>
    <name type="synonym">Brachionus muelleri</name>
    <dbReference type="NCBI Taxonomy" id="10195"/>
    <lineage>
        <taxon>Eukaryota</taxon>
        <taxon>Metazoa</taxon>
        <taxon>Spiralia</taxon>
        <taxon>Gnathifera</taxon>
        <taxon>Rotifera</taxon>
        <taxon>Eurotatoria</taxon>
        <taxon>Monogononta</taxon>
        <taxon>Pseudotrocha</taxon>
        <taxon>Ploima</taxon>
        <taxon>Brachionidae</taxon>
        <taxon>Brachionus</taxon>
    </lineage>
</organism>
<keyword evidence="2" id="KW-1185">Reference proteome</keyword>
<reference evidence="1 2" key="1">
    <citation type="journal article" date="2018" name="Sci. Rep.">
        <title>Genomic signatures of local adaptation to the degree of environmental predictability in rotifers.</title>
        <authorList>
            <person name="Franch-Gras L."/>
            <person name="Hahn C."/>
            <person name="Garcia-Roger E.M."/>
            <person name="Carmona M.J."/>
            <person name="Serra M."/>
            <person name="Gomez A."/>
        </authorList>
    </citation>
    <scope>NUCLEOTIDE SEQUENCE [LARGE SCALE GENOMIC DNA]</scope>
    <source>
        <strain evidence="1">HYR1</strain>
    </source>
</reference>
<dbReference type="AlphaFoldDB" id="A0A3M7T139"/>
<gene>
    <name evidence="1" type="ORF">BpHYR1_052788</name>
</gene>
<comment type="caution">
    <text evidence="1">The sequence shown here is derived from an EMBL/GenBank/DDBJ whole genome shotgun (WGS) entry which is preliminary data.</text>
</comment>
<evidence type="ECO:0000313" key="1">
    <source>
        <dbReference type="EMBL" id="RNA41675.1"/>
    </source>
</evidence>
<dbReference type="EMBL" id="REGN01000477">
    <property type="protein sequence ID" value="RNA41675.1"/>
    <property type="molecule type" value="Genomic_DNA"/>
</dbReference>
<protein>
    <submittedName>
        <fullName evidence="1">Uncharacterized protein</fullName>
    </submittedName>
</protein>
<name>A0A3M7T139_BRAPC</name>
<sequence>MKMFNLNYLKRIRGTKRSIFDDFIILNYINIFNCNLFDFHYVSGLMNWLGIITKKSNVNYELTTYYIKHKKNSPSFANKIKSNIKVYLISQLDCNQTLIKIIIKFQFISRYAFKSLRRTHFE</sequence>